<gene>
    <name evidence="2" type="ORF">K443DRAFT_131602</name>
</gene>
<dbReference type="HOGENOM" id="CLU_388860_0_0_1"/>
<dbReference type="OrthoDB" id="10352270at2759"/>
<proteinExistence type="predicted"/>
<evidence type="ECO:0000313" key="2">
    <source>
        <dbReference type="EMBL" id="KIK02952.1"/>
    </source>
</evidence>
<feature type="compositionally biased region" description="Basic and acidic residues" evidence="1">
    <location>
        <begin position="137"/>
        <end position="147"/>
    </location>
</feature>
<reference evidence="3" key="2">
    <citation type="submission" date="2015-01" db="EMBL/GenBank/DDBJ databases">
        <title>Evolutionary Origins and Diversification of the Mycorrhizal Mutualists.</title>
        <authorList>
            <consortium name="DOE Joint Genome Institute"/>
            <consortium name="Mycorrhizal Genomics Consortium"/>
            <person name="Kohler A."/>
            <person name="Kuo A."/>
            <person name="Nagy L.G."/>
            <person name="Floudas D."/>
            <person name="Copeland A."/>
            <person name="Barry K.W."/>
            <person name="Cichocki N."/>
            <person name="Veneault-Fourrey C."/>
            <person name="LaButti K."/>
            <person name="Lindquist E.A."/>
            <person name="Lipzen A."/>
            <person name="Lundell T."/>
            <person name="Morin E."/>
            <person name="Murat C."/>
            <person name="Riley R."/>
            <person name="Ohm R."/>
            <person name="Sun H."/>
            <person name="Tunlid A."/>
            <person name="Henrissat B."/>
            <person name="Grigoriev I.V."/>
            <person name="Hibbett D.S."/>
            <person name="Martin F."/>
        </authorList>
    </citation>
    <scope>NUCLEOTIDE SEQUENCE [LARGE SCALE GENOMIC DNA]</scope>
    <source>
        <strain evidence="3">LaAM-08-1</strain>
    </source>
</reference>
<evidence type="ECO:0000256" key="1">
    <source>
        <dbReference type="SAM" id="MobiDB-lite"/>
    </source>
</evidence>
<dbReference type="AlphaFoldDB" id="A0A0C9XZ36"/>
<name>A0A0C9XZ36_9AGAR</name>
<protein>
    <submittedName>
        <fullName evidence="2">Uncharacterized protein</fullName>
    </submittedName>
</protein>
<sequence>MVLDPVEPVLSLFTPEQLAGFMRENIDDPVGQTIANFIVVTRMHGSDFVCMPQKDLEVLSKGLPAVTELLASFQVLTVIPSPRRRIWRLQDIFPGLSTSSSTNSAAQLMSEASDLESNYWSSRSPSPDSLPSIEPKSSADDSDHDISSRSVNAPSTLLPPPVSPQRPAQLMTDPSVHSDLIAHYDDFAFSAVDDDELRSLYPMLITPPIATVYQEPGVHDTADVLLPDSPINGTMSPPTLASITPIPASNYPSVEHALAGTSSSTSHQTANYLLHFSTNALTSSDAVPDISQLEEIDEEESEWPDNISSADVHTLNKDASSIAVDNNMDAFLDKPQNLPPLDLGDASPQTVTIHDHTEPSSPFVYNSHDNLPLAVPFSGDLSFDTPRQPPMQAVTPHQVEIIDLRPWDLTSKTPSLSILYPISLEGSWGRGVSNPTDLTATQSLCSTASTATGFFALHEPREWLSEGSEQIDKNPGAQVISRFRHNFSDRTGPLSPIHAESDDEVDEGEIGSLDLEGGAISPSLPLNIPSCSLLDDDEISPLLFSPPSFPTRPHTNNTPNETLHDRKLFLDTTERTLWPSESVAYHRRRALSSPTVVKRALKIPSGSALASPNVASPLSGLSATNSGIDRKPFLEYPATRAPKVWGQQLRKRLRSLRTPHLQSPPLLKRAQSLLSPRTKIEITDSRLLPIIRGPLSATEPTHGITSPTFA</sequence>
<reference evidence="2 3" key="1">
    <citation type="submission" date="2014-04" db="EMBL/GenBank/DDBJ databases">
        <authorList>
            <consortium name="DOE Joint Genome Institute"/>
            <person name="Kuo A."/>
            <person name="Kohler A."/>
            <person name="Nagy L.G."/>
            <person name="Floudas D."/>
            <person name="Copeland A."/>
            <person name="Barry K.W."/>
            <person name="Cichocki N."/>
            <person name="Veneault-Fourrey C."/>
            <person name="LaButti K."/>
            <person name="Lindquist E.A."/>
            <person name="Lipzen A."/>
            <person name="Lundell T."/>
            <person name="Morin E."/>
            <person name="Murat C."/>
            <person name="Sun H."/>
            <person name="Tunlid A."/>
            <person name="Henrissat B."/>
            <person name="Grigoriev I.V."/>
            <person name="Hibbett D.S."/>
            <person name="Martin F."/>
            <person name="Nordberg H.P."/>
            <person name="Cantor M.N."/>
            <person name="Hua S.X."/>
        </authorList>
    </citation>
    <scope>NUCLEOTIDE SEQUENCE [LARGE SCALE GENOMIC DNA]</scope>
    <source>
        <strain evidence="2 3">LaAM-08-1</strain>
    </source>
</reference>
<accession>A0A0C9XZ36</accession>
<feature type="region of interest" description="Disordered" evidence="1">
    <location>
        <begin position="118"/>
        <end position="171"/>
    </location>
</feature>
<feature type="compositionally biased region" description="Low complexity" evidence="1">
    <location>
        <begin position="118"/>
        <end position="132"/>
    </location>
</feature>
<keyword evidence="3" id="KW-1185">Reference proteome</keyword>
<organism evidence="2 3">
    <name type="scientific">Laccaria amethystina LaAM-08-1</name>
    <dbReference type="NCBI Taxonomy" id="1095629"/>
    <lineage>
        <taxon>Eukaryota</taxon>
        <taxon>Fungi</taxon>
        <taxon>Dikarya</taxon>
        <taxon>Basidiomycota</taxon>
        <taxon>Agaricomycotina</taxon>
        <taxon>Agaricomycetes</taxon>
        <taxon>Agaricomycetidae</taxon>
        <taxon>Agaricales</taxon>
        <taxon>Agaricineae</taxon>
        <taxon>Hydnangiaceae</taxon>
        <taxon>Laccaria</taxon>
    </lineage>
</organism>
<evidence type="ECO:0000313" key="3">
    <source>
        <dbReference type="Proteomes" id="UP000054477"/>
    </source>
</evidence>
<dbReference type="EMBL" id="KN838585">
    <property type="protein sequence ID" value="KIK02952.1"/>
    <property type="molecule type" value="Genomic_DNA"/>
</dbReference>
<dbReference type="Proteomes" id="UP000054477">
    <property type="component" value="Unassembled WGS sequence"/>
</dbReference>